<dbReference type="InterPro" id="IPR011057">
    <property type="entry name" value="Mss4-like_sf"/>
</dbReference>
<dbReference type="Proteomes" id="UP000042958">
    <property type="component" value="Unassembled WGS sequence"/>
</dbReference>
<reference evidence="7" key="1">
    <citation type="journal article" date="2015" name="Genome Announc.">
        <title>Draft genome sequence of the fungus Penicillium brasilianum MG11.</title>
        <authorList>
            <person name="Horn F."/>
            <person name="Linde J."/>
            <person name="Mattern D.J."/>
            <person name="Walther G."/>
            <person name="Guthke R."/>
            <person name="Brakhage A.A."/>
            <person name="Valiante V."/>
        </authorList>
    </citation>
    <scope>NUCLEOTIDE SEQUENCE [LARGE SCALE GENOMIC DNA]</scope>
    <source>
        <strain evidence="7">MG11</strain>
    </source>
</reference>
<keyword evidence="4" id="KW-0456">Lyase</keyword>
<dbReference type="Gene3D" id="3.90.1590.10">
    <property type="entry name" value="glutathione-dependent formaldehyde- activating enzyme (gfa)"/>
    <property type="match status" value="1"/>
</dbReference>
<dbReference type="AlphaFoldDB" id="A0A0F7TLM2"/>
<dbReference type="GO" id="GO:0016846">
    <property type="term" value="F:carbon-sulfur lyase activity"/>
    <property type="evidence" value="ECO:0007669"/>
    <property type="project" value="InterPro"/>
</dbReference>
<dbReference type="GO" id="GO:0046872">
    <property type="term" value="F:metal ion binding"/>
    <property type="evidence" value="ECO:0007669"/>
    <property type="project" value="UniProtKB-KW"/>
</dbReference>
<evidence type="ECO:0000256" key="1">
    <source>
        <dbReference type="ARBA" id="ARBA00005495"/>
    </source>
</evidence>
<dbReference type="PROSITE" id="PS51891">
    <property type="entry name" value="CENP_V_GFA"/>
    <property type="match status" value="1"/>
</dbReference>
<gene>
    <name evidence="6" type="ORF">PMG11_06354</name>
</gene>
<keyword evidence="3" id="KW-0862">Zinc</keyword>
<keyword evidence="7" id="KW-1185">Reference proteome</keyword>
<evidence type="ECO:0000313" key="7">
    <source>
        <dbReference type="Proteomes" id="UP000042958"/>
    </source>
</evidence>
<dbReference type="EMBL" id="CDHK01000005">
    <property type="protein sequence ID" value="CEJ57668.1"/>
    <property type="molecule type" value="Genomic_DNA"/>
</dbReference>
<comment type="similarity">
    <text evidence="1">Belongs to the Gfa family.</text>
</comment>
<dbReference type="Pfam" id="PF04828">
    <property type="entry name" value="GFA"/>
    <property type="match status" value="1"/>
</dbReference>
<evidence type="ECO:0000256" key="2">
    <source>
        <dbReference type="ARBA" id="ARBA00022723"/>
    </source>
</evidence>
<keyword evidence="2" id="KW-0479">Metal-binding</keyword>
<organism evidence="6 7">
    <name type="scientific">Penicillium brasilianum</name>
    <dbReference type="NCBI Taxonomy" id="104259"/>
    <lineage>
        <taxon>Eukaryota</taxon>
        <taxon>Fungi</taxon>
        <taxon>Dikarya</taxon>
        <taxon>Ascomycota</taxon>
        <taxon>Pezizomycotina</taxon>
        <taxon>Eurotiomycetes</taxon>
        <taxon>Eurotiomycetidae</taxon>
        <taxon>Eurotiales</taxon>
        <taxon>Aspergillaceae</taxon>
        <taxon>Penicillium</taxon>
    </lineage>
</organism>
<accession>A0A0F7TLM2</accession>
<evidence type="ECO:0000259" key="5">
    <source>
        <dbReference type="PROSITE" id="PS51891"/>
    </source>
</evidence>
<proteinExistence type="inferred from homology"/>
<dbReference type="InterPro" id="IPR006913">
    <property type="entry name" value="CENP-V/GFA"/>
</dbReference>
<evidence type="ECO:0000313" key="6">
    <source>
        <dbReference type="EMBL" id="CEJ57668.1"/>
    </source>
</evidence>
<dbReference type="SUPFAM" id="SSF51316">
    <property type="entry name" value="Mss4-like"/>
    <property type="match status" value="1"/>
</dbReference>
<evidence type="ECO:0000256" key="4">
    <source>
        <dbReference type="ARBA" id="ARBA00023239"/>
    </source>
</evidence>
<evidence type="ECO:0000256" key="3">
    <source>
        <dbReference type="ARBA" id="ARBA00022833"/>
    </source>
</evidence>
<sequence length="132" mass="14507">MAYVGHCNCNSVRISLPEQPEGSVICHCENCRRAGGAFSVNYFVAEDEITVEDPNEALGIYDDPNTAAGYAVQRYFCSKCGSPTHTKTPKAPGKLFVKASLFDTIAPCVKEVYEHRRLPLFQAESSDKPKSD</sequence>
<name>A0A0F7TLM2_PENBI</name>
<dbReference type="PANTHER" id="PTHR33337">
    <property type="entry name" value="GFA DOMAIN-CONTAINING PROTEIN"/>
    <property type="match status" value="1"/>
</dbReference>
<feature type="domain" description="CENP-V/GFA" evidence="5">
    <location>
        <begin position="3"/>
        <end position="127"/>
    </location>
</feature>
<dbReference type="STRING" id="104259.A0A0F7TLM2"/>
<dbReference type="PANTHER" id="PTHR33337:SF40">
    <property type="entry name" value="CENP-V_GFA DOMAIN-CONTAINING PROTEIN-RELATED"/>
    <property type="match status" value="1"/>
</dbReference>
<dbReference type="OrthoDB" id="9985472at2759"/>
<protein>
    <recommendedName>
        <fullName evidence="5">CENP-V/GFA domain-containing protein</fullName>
    </recommendedName>
</protein>